<organism evidence="9 10">
    <name type="scientific">Puniceicoccus vermicola</name>
    <dbReference type="NCBI Taxonomy" id="388746"/>
    <lineage>
        <taxon>Bacteria</taxon>
        <taxon>Pseudomonadati</taxon>
        <taxon>Verrucomicrobiota</taxon>
        <taxon>Opitutia</taxon>
        <taxon>Puniceicoccales</taxon>
        <taxon>Puniceicoccaceae</taxon>
        <taxon>Puniceicoccus</taxon>
    </lineage>
</organism>
<dbReference type="GO" id="GO:0009279">
    <property type="term" value="C:cell outer membrane"/>
    <property type="evidence" value="ECO:0007669"/>
    <property type="project" value="UniProtKB-SubCell"/>
</dbReference>
<name>A0A7X1E3S1_9BACT</name>
<dbReference type="SUPFAM" id="SSF56935">
    <property type="entry name" value="Porins"/>
    <property type="match status" value="1"/>
</dbReference>
<comment type="similarity">
    <text evidence="2">Belongs to the OmpP1/FadL family.</text>
</comment>
<keyword evidence="6" id="KW-0472">Membrane</keyword>
<dbReference type="RefSeq" id="WP_185692075.1">
    <property type="nucleotide sequence ID" value="NZ_JACHVA010000053.1"/>
</dbReference>
<evidence type="ECO:0000256" key="7">
    <source>
        <dbReference type="ARBA" id="ARBA00023237"/>
    </source>
</evidence>
<dbReference type="PANTHER" id="PTHR35093:SF8">
    <property type="entry name" value="OUTER MEMBRANE PROTEIN NMB0088-RELATED"/>
    <property type="match status" value="1"/>
</dbReference>
<proteinExistence type="inferred from homology"/>
<reference evidence="9 10" key="1">
    <citation type="submission" date="2020-07" db="EMBL/GenBank/DDBJ databases">
        <authorList>
            <person name="Feng X."/>
        </authorList>
    </citation>
    <scope>NUCLEOTIDE SEQUENCE [LARGE SCALE GENOMIC DNA]</scope>
    <source>
        <strain evidence="9 10">JCM14086</strain>
    </source>
</reference>
<dbReference type="EMBL" id="JACHVA010000053">
    <property type="protein sequence ID" value="MBC2601356.1"/>
    <property type="molecule type" value="Genomic_DNA"/>
</dbReference>
<gene>
    <name evidence="9" type="ORF">H5P30_06155</name>
</gene>
<evidence type="ECO:0000256" key="3">
    <source>
        <dbReference type="ARBA" id="ARBA00022452"/>
    </source>
</evidence>
<dbReference type="Pfam" id="PF03349">
    <property type="entry name" value="Toluene_X"/>
    <property type="match status" value="1"/>
</dbReference>
<sequence length="421" mass="45998">MFRPIQKPLLFLFPLLTSSLGAEGFRNAAPGAYALGQSGGRLAFIDDATAVTENPANLVDFEDREVLFAPAFVHISYEVDYDNGMTAKSGEPLKFLPNAYGVVPFADGKWAFGLGVSVPFGLAADWEQTGAFAPGGLLRYSAPYSSELLTVRINPTVAYRVNESLAVAGGLNFMYSRLRLEQYFPPVAFQGIPLVSSETVAEADMDGWGLGANLAVTWDVTEKDRLVATWRSEIPVDYSGDGTLGNLTPQAQSLGFTENGEAGTNITFPQIVGLGYGRKLTEALQAEIQFEWVGFSSFDELDLDFGQNTALFGGNNVIPEDWKDSYTLGISLRYDLQDGIRLHGSYQYFESPIPDSTLSTTIPDADQNAFTIGITKRWEMWYLGLGYSYVLYEDRTTVANGVSGEMESQLHLFSMSIGASF</sequence>
<dbReference type="InterPro" id="IPR005017">
    <property type="entry name" value="OMPP1/FadL/TodX"/>
</dbReference>
<protein>
    <submittedName>
        <fullName evidence="9">Outer membrane protein transport protein</fullName>
    </submittedName>
</protein>
<dbReference type="AlphaFoldDB" id="A0A7X1E3S1"/>
<keyword evidence="7" id="KW-0998">Cell outer membrane</keyword>
<evidence type="ECO:0000256" key="6">
    <source>
        <dbReference type="ARBA" id="ARBA00023136"/>
    </source>
</evidence>
<evidence type="ECO:0000256" key="8">
    <source>
        <dbReference type="SAM" id="SignalP"/>
    </source>
</evidence>
<evidence type="ECO:0000256" key="4">
    <source>
        <dbReference type="ARBA" id="ARBA00022692"/>
    </source>
</evidence>
<keyword evidence="10" id="KW-1185">Reference proteome</keyword>
<dbReference type="Proteomes" id="UP000525652">
    <property type="component" value="Unassembled WGS sequence"/>
</dbReference>
<comment type="subcellular location">
    <subcellularLocation>
        <location evidence="1">Cell outer membrane</location>
        <topology evidence="1">Multi-pass membrane protein</topology>
    </subcellularLocation>
</comment>
<dbReference type="GO" id="GO:0015483">
    <property type="term" value="F:long-chain fatty acid transporting porin activity"/>
    <property type="evidence" value="ECO:0007669"/>
    <property type="project" value="TreeGrafter"/>
</dbReference>
<accession>A0A7X1E3S1</accession>
<feature type="signal peptide" evidence="8">
    <location>
        <begin position="1"/>
        <end position="22"/>
    </location>
</feature>
<comment type="caution">
    <text evidence="9">The sequence shown here is derived from an EMBL/GenBank/DDBJ whole genome shotgun (WGS) entry which is preliminary data.</text>
</comment>
<keyword evidence="4" id="KW-0812">Transmembrane</keyword>
<evidence type="ECO:0000313" key="10">
    <source>
        <dbReference type="Proteomes" id="UP000525652"/>
    </source>
</evidence>
<evidence type="ECO:0000256" key="5">
    <source>
        <dbReference type="ARBA" id="ARBA00022729"/>
    </source>
</evidence>
<feature type="chain" id="PRO_5030607775" evidence="8">
    <location>
        <begin position="23"/>
        <end position="421"/>
    </location>
</feature>
<evidence type="ECO:0000256" key="2">
    <source>
        <dbReference type="ARBA" id="ARBA00008163"/>
    </source>
</evidence>
<keyword evidence="5 8" id="KW-0732">Signal</keyword>
<keyword evidence="3" id="KW-1134">Transmembrane beta strand</keyword>
<dbReference type="Gene3D" id="2.40.160.60">
    <property type="entry name" value="Outer membrane protein transport protein (OMPP1/FadL/TodX)"/>
    <property type="match status" value="1"/>
</dbReference>
<dbReference type="PANTHER" id="PTHR35093">
    <property type="entry name" value="OUTER MEMBRANE PROTEIN NMB0088-RELATED"/>
    <property type="match status" value="1"/>
</dbReference>
<evidence type="ECO:0000313" key="9">
    <source>
        <dbReference type="EMBL" id="MBC2601356.1"/>
    </source>
</evidence>
<evidence type="ECO:0000256" key="1">
    <source>
        <dbReference type="ARBA" id="ARBA00004571"/>
    </source>
</evidence>